<dbReference type="InterPro" id="IPR050649">
    <property type="entry name" value="Paired_Homeobox_TFs"/>
</dbReference>
<name>A0AA36C5Q4_9BILA</name>
<dbReference type="SMART" id="SM00389">
    <property type="entry name" value="HOX"/>
    <property type="match status" value="1"/>
</dbReference>
<dbReference type="PROSITE" id="PS00027">
    <property type="entry name" value="HOMEOBOX_1"/>
    <property type="match status" value="1"/>
</dbReference>
<dbReference type="FunFam" id="1.10.10.60:FF:000679">
    <property type="entry name" value="Homeobox protein aristaless"/>
    <property type="match status" value="1"/>
</dbReference>
<comment type="subcellular location">
    <subcellularLocation>
        <location evidence="1 5 6">Nucleus</location>
    </subcellularLocation>
</comment>
<dbReference type="InterPro" id="IPR009057">
    <property type="entry name" value="Homeodomain-like_sf"/>
</dbReference>
<dbReference type="Pfam" id="PF00046">
    <property type="entry name" value="Homeodomain"/>
    <property type="match status" value="1"/>
</dbReference>
<evidence type="ECO:0000256" key="5">
    <source>
        <dbReference type="PROSITE-ProRule" id="PRU00108"/>
    </source>
</evidence>
<evidence type="ECO:0000256" key="1">
    <source>
        <dbReference type="ARBA" id="ARBA00004123"/>
    </source>
</evidence>
<feature type="non-terminal residue" evidence="9">
    <location>
        <position position="187"/>
    </location>
</feature>
<reference evidence="9" key="1">
    <citation type="submission" date="2023-06" db="EMBL/GenBank/DDBJ databases">
        <authorList>
            <person name="Delattre M."/>
        </authorList>
    </citation>
    <scope>NUCLEOTIDE SEQUENCE</scope>
    <source>
        <strain evidence="9">AF72</strain>
    </source>
</reference>
<dbReference type="Proteomes" id="UP001177023">
    <property type="component" value="Unassembled WGS sequence"/>
</dbReference>
<dbReference type="InterPro" id="IPR017970">
    <property type="entry name" value="Homeobox_CS"/>
</dbReference>
<feature type="DNA-binding region" description="Homeobox" evidence="5">
    <location>
        <begin position="45"/>
        <end position="104"/>
    </location>
</feature>
<evidence type="ECO:0000256" key="3">
    <source>
        <dbReference type="ARBA" id="ARBA00023155"/>
    </source>
</evidence>
<evidence type="ECO:0000256" key="4">
    <source>
        <dbReference type="ARBA" id="ARBA00023242"/>
    </source>
</evidence>
<dbReference type="SUPFAM" id="SSF46689">
    <property type="entry name" value="Homeodomain-like"/>
    <property type="match status" value="1"/>
</dbReference>
<evidence type="ECO:0000259" key="8">
    <source>
        <dbReference type="PROSITE" id="PS50071"/>
    </source>
</evidence>
<keyword evidence="2 5" id="KW-0238">DNA-binding</keyword>
<dbReference type="Gene3D" id="1.10.10.60">
    <property type="entry name" value="Homeodomain-like"/>
    <property type="match status" value="1"/>
</dbReference>
<comment type="caution">
    <text evidence="9">The sequence shown here is derived from an EMBL/GenBank/DDBJ whole genome shotgun (WGS) entry which is preliminary data.</text>
</comment>
<evidence type="ECO:0000313" key="10">
    <source>
        <dbReference type="Proteomes" id="UP001177023"/>
    </source>
</evidence>
<evidence type="ECO:0000313" key="9">
    <source>
        <dbReference type="EMBL" id="CAJ0559530.1"/>
    </source>
</evidence>
<feature type="region of interest" description="Disordered" evidence="7">
    <location>
        <begin position="30"/>
        <end position="50"/>
    </location>
</feature>
<keyword evidence="3 5" id="KW-0371">Homeobox</keyword>
<dbReference type="PROSITE" id="PS50071">
    <property type="entry name" value="HOMEOBOX_2"/>
    <property type="match status" value="1"/>
</dbReference>
<protein>
    <recommendedName>
        <fullName evidence="8">Homeobox domain-containing protein</fullName>
    </recommendedName>
</protein>
<proteinExistence type="predicted"/>
<feature type="domain" description="Homeobox" evidence="8">
    <location>
        <begin position="43"/>
        <end position="103"/>
    </location>
</feature>
<evidence type="ECO:0000256" key="7">
    <source>
        <dbReference type="SAM" id="MobiDB-lite"/>
    </source>
</evidence>
<dbReference type="EMBL" id="CATQJA010000359">
    <property type="protein sequence ID" value="CAJ0559530.1"/>
    <property type="molecule type" value="Genomic_DNA"/>
</dbReference>
<dbReference type="GO" id="GO:0030182">
    <property type="term" value="P:neuron differentiation"/>
    <property type="evidence" value="ECO:0007669"/>
    <property type="project" value="UniProtKB-ARBA"/>
</dbReference>
<dbReference type="InterPro" id="IPR001356">
    <property type="entry name" value="HD"/>
</dbReference>
<accession>A0AA36C5Q4</accession>
<keyword evidence="10" id="KW-1185">Reference proteome</keyword>
<dbReference type="GO" id="GO:0000981">
    <property type="term" value="F:DNA-binding transcription factor activity, RNA polymerase II-specific"/>
    <property type="evidence" value="ECO:0007669"/>
    <property type="project" value="InterPro"/>
</dbReference>
<sequence length="187" mass="21353">MHESLYYPPYCFNLNATEFVKLGFPPEASSSGCEAAQPDEKKSTARRSRTAFSDKQLEELERCFNNCQYPDLATRDRLAKMVDLPESRIQVWFKNRRAKHRKRLNNMRRGEVDEELDGADERDADTQPPPTKMSPKNDGAMITWTPGSMFGQAGIPYPASFYPFNGMSWPMIPTFPDFSPTPANVKM</sequence>
<dbReference type="PANTHER" id="PTHR24329">
    <property type="entry name" value="HOMEOBOX PROTEIN ARISTALESS"/>
    <property type="match status" value="1"/>
</dbReference>
<evidence type="ECO:0000256" key="6">
    <source>
        <dbReference type="RuleBase" id="RU000682"/>
    </source>
</evidence>
<gene>
    <name evidence="9" type="ORF">MSPICULIGERA_LOCUS1296</name>
</gene>
<evidence type="ECO:0000256" key="2">
    <source>
        <dbReference type="ARBA" id="ARBA00023125"/>
    </source>
</evidence>
<dbReference type="GO" id="GO:0005634">
    <property type="term" value="C:nucleus"/>
    <property type="evidence" value="ECO:0007669"/>
    <property type="project" value="UniProtKB-SubCell"/>
</dbReference>
<keyword evidence="4 5" id="KW-0539">Nucleus</keyword>
<organism evidence="9 10">
    <name type="scientific">Mesorhabditis spiculigera</name>
    <dbReference type="NCBI Taxonomy" id="96644"/>
    <lineage>
        <taxon>Eukaryota</taxon>
        <taxon>Metazoa</taxon>
        <taxon>Ecdysozoa</taxon>
        <taxon>Nematoda</taxon>
        <taxon>Chromadorea</taxon>
        <taxon>Rhabditida</taxon>
        <taxon>Rhabditina</taxon>
        <taxon>Rhabditomorpha</taxon>
        <taxon>Rhabditoidea</taxon>
        <taxon>Rhabditidae</taxon>
        <taxon>Mesorhabditinae</taxon>
        <taxon>Mesorhabditis</taxon>
    </lineage>
</organism>
<feature type="region of interest" description="Disordered" evidence="7">
    <location>
        <begin position="107"/>
        <end position="138"/>
    </location>
</feature>
<dbReference type="GO" id="GO:0000977">
    <property type="term" value="F:RNA polymerase II transcription regulatory region sequence-specific DNA binding"/>
    <property type="evidence" value="ECO:0007669"/>
    <property type="project" value="TreeGrafter"/>
</dbReference>
<dbReference type="CDD" id="cd00086">
    <property type="entry name" value="homeodomain"/>
    <property type="match status" value="1"/>
</dbReference>
<dbReference type="AlphaFoldDB" id="A0AA36C5Q4"/>
<dbReference type="PANTHER" id="PTHR24329:SF543">
    <property type="entry name" value="FI01017P-RELATED"/>
    <property type="match status" value="1"/>
</dbReference>